<evidence type="ECO:0000313" key="10">
    <source>
        <dbReference type="EMBL" id="CAG8452666.1"/>
    </source>
</evidence>
<dbReference type="InterPro" id="IPR050277">
    <property type="entry name" value="Sodium:Solute_Symporter"/>
</dbReference>
<evidence type="ECO:0000256" key="9">
    <source>
        <dbReference type="SAM" id="Phobius"/>
    </source>
</evidence>
<accession>A0A9N8VIY3</accession>
<dbReference type="PROSITE" id="PS50283">
    <property type="entry name" value="NA_SOLUT_SYMP_3"/>
    <property type="match status" value="1"/>
</dbReference>
<feature type="transmembrane region" description="Helical" evidence="9">
    <location>
        <begin position="219"/>
        <end position="247"/>
    </location>
</feature>
<feature type="transmembrane region" description="Helical" evidence="9">
    <location>
        <begin position="187"/>
        <end position="207"/>
    </location>
</feature>
<gene>
    <name evidence="10" type="ORF">DERYTH_LOCUS598</name>
</gene>
<evidence type="ECO:0000256" key="6">
    <source>
        <dbReference type="ARBA" id="ARBA00023136"/>
    </source>
</evidence>
<comment type="similarity">
    <text evidence="2 7">Belongs to the sodium:solute symporter (SSF) (TC 2.A.21) family.</text>
</comment>
<dbReference type="PANTHER" id="PTHR48086">
    <property type="entry name" value="SODIUM/PROLINE SYMPORTER-RELATED"/>
    <property type="match status" value="1"/>
</dbReference>
<dbReference type="Pfam" id="PF00474">
    <property type="entry name" value="SSF"/>
    <property type="match status" value="1"/>
</dbReference>
<evidence type="ECO:0000256" key="1">
    <source>
        <dbReference type="ARBA" id="ARBA00004141"/>
    </source>
</evidence>
<feature type="transmembrane region" description="Helical" evidence="9">
    <location>
        <begin position="89"/>
        <end position="108"/>
    </location>
</feature>
<feature type="transmembrane region" description="Helical" evidence="9">
    <location>
        <begin position="339"/>
        <end position="361"/>
    </location>
</feature>
<dbReference type="PANTHER" id="PTHR48086:SF10">
    <property type="entry name" value="AGR155CP"/>
    <property type="match status" value="1"/>
</dbReference>
<proteinExistence type="inferred from homology"/>
<evidence type="ECO:0000256" key="8">
    <source>
        <dbReference type="SAM" id="MobiDB-lite"/>
    </source>
</evidence>
<comment type="subcellular location">
    <subcellularLocation>
        <location evidence="1">Membrane</location>
        <topology evidence="1">Multi-pass membrane protein</topology>
    </subcellularLocation>
</comment>
<evidence type="ECO:0000256" key="2">
    <source>
        <dbReference type="ARBA" id="ARBA00006434"/>
    </source>
</evidence>
<feature type="transmembrane region" description="Helical" evidence="9">
    <location>
        <begin position="44"/>
        <end position="68"/>
    </location>
</feature>
<dbReference type="InterPro" id="IPR038377">
    <property type="entry name" value="Na/Glc_symporter_sf"/>
</dbReference>
<organism evidence="10 11">
    <name type="scientific">Dentiscutata erythropus</name>
    <dbReference type="NCBI Taxonomy" id="1348616"/>
    <lineage>
        <taxon>Eukaryota</taxon>
        <taxon>Fungi</taxon>
        <taxon>Fungi incertae sedis</taxon>
        <taxon>Mucoromycota</taxon>
        <taxon>Glomeromycotina</taxon>
        <taxon>Glomeromycetes</taxon>
        <taxon>Diversisporales</taxon>
        <taxon>Gigasporaceae</taxon>
        <taxon>Dentiscutata</taxon>
    </lineage>
</organism>
<dbReference type="GO" id="GO:0005886">
    <property type="term" value="C:plasma membrane"/>
    <property type="evidence" value="ECO:0007669"/>
    <property type="project" value="TreeGrafter"/>
</dbReference>
<dbReference type="Gene3D" id="1.20.1730.10">
    <property type="entry name" value="Sodium/glucose cotransporter"/>
    <property type="match status" value="1"/>
</dbReference>
<dbReference type="Proteomes" id="UP000789405">
    <property type="component" value="Unassembled WGS sequence"/>
</dbReference>
<evidence type="ECO:0000256" key="4">
    <source>
        <dbReference type="ARBA" id="ARBA00022692"/>
    </source>
</evidence>
<protein>
    <submittedName>
        <fullName evidence="10">1797_t:CDS:1</fullName>
    </submittedName>
</protein>
<dbReference type="InterPro" id="IPR001734">
    <property type="entry name" value="Na/solute_symporter"/>
</dbReference>
<dbReference type="EMBL" id="CAJVPY010000137">
    <property type="protein sequence ID" value="CAG8452666.1"/>
    <property type="molecule type" value="Genomic_DNA"/>
</dbReference>
<evidence type="ECO:0000256" key="3">
    <source>
        <dbReference type="ARBA" id="ARBA00022448"/>
    </source>
</evidence>
<dbReference type="GO" id="GO:0015606">
    <property type="term" value="F:spermidine transmembrane transporter activity"/>
    <property type="evidence" value="ECO:0007669"/>
    <property type="project" value="TreeGrafter"/>
</dbReference>
<evidence type="ECO:0000256" key="5">
    <source>
        <dbReference type="ARBA" id="ARBA00022989"/>
    </source>
</evidence>
<sequence length="501" mass="54832">MIMAMRNLFMTTQMALGLAANWLASNLSSSIFYAFPEVGARAGILGNFAYSFGCIVPLVVFAWLGPILRKKCPEGFLLTTFIRERFGRINQIYISLMSMAYMFCYMVSELSAIDGILTLLTGIDFHHVPIILITITTTLYTAYGGFRASLLTDKVQGWAILVLLVISTIGFGVTVKIDPGVVSSSPLLKSNTLGWELFYIMPIAGYWQRAFSSKNDRELAYSALYGSIMLFPTLFLIGFTGIIAAWAGTYPGPDPNNPIGPDMSFFSLYTLLPDWVQGFVVVLSVCLSCSAYDTLQSAMVSTMSNDLFNNKLPLIFVRGLLVVINVPAVILGINNLDVLIVFLIGDLIAAAVMPSILLGLVDSLYFLNGFDSLVGGLGGFFSIFIFGSAYFNSAYEGALLYILSNGLYVDDYSVLGAFLVAPIGSVVFTFLAFGVRLLGMFILAKIQGKEFEFPKRPEPDTTEGESEKTANNFTTEDESEKTENIVVKPDTTEDSYNMAEV</sequence>
<feature type="transmembrane region" description="Helical" evidence="9">
    <location>
        <begin position="275"/>
        <end position="295"/>
    </location>
</feature>
<feature type="transmembrane region" description="Helical" evidence="9">
    <location>
        <begin position="128"/>
        <end position="146"/>
    </location>
</feature>
<keyword evidence="3" id="KW-0813">Transport</keyword>
<dbReference type="AlphaFoldDB" id="A0A9N8VIY3"/>
<keyword evidence="6 9" id="KW-0472">Membrane</keyword>
<feature type="transmembrane region" description="Helical" evidence="9">
    <location>
        <begin position="373"/>
        <end position="392"/>
    </location>
</feature>
<feature type="transmembrane region" description="Helical" evidence="9">
    <location>
        <begin position="315"/>
        <end position="333"/>
    </location>
</feature>
<keyword evidence="4 9" id="KW-0812">Transmembrane</keyword>
<evidence type="ECO:0000256" key="7">
    <source>
        <dbReference type="RuleBase" id="RU362091"/>
    </source>
</evidence>
<keyword evidence="5 9" id="KW-1133">Transmembrane helix</keyword>
<reference evidence="10" key="1">
    <citation type="submission" date="2021-06" db="EMBL/GenBank/DDBJ databases">
        <authorList>
            <person name="Kallberg Y."/>
            <person name="Tangrot J."/>
            <person name="Rosling A."/>
        </authorList>
    </citation>
    <scope>NUCLEOTIDE SEQUENCE</scope>
    <source>
        <strain evidence="10">MA453B</strain>
    </source>
</reference>
<keyword evidence="11" id="KW-1185">Reference proteome</keyword>
<feature type="transmembrane region" description="Helical" evidence="9">
    <location>
        <begin position="412"/>
        <end position="439"/>
    </location>
</feature>
<feature type="region of interest" description="Disordered" evidence="8">
    <location>
        <begin position="454"/>
        <end position="501"/>
    </location>
</feature>
<dbReference type="OrthoDB" id="6132759at2759"/>
<evidence type="ECO:0000313" key="11">
    <source>
        <dbReference type="Proteomes" id="UP000789405"/>
    </source>
</evidence>
<name>A0A9N8VIY3_9GLOM</name>
<feature type="transmembrane region" description="Helical" evidence="9">
    <location>
        <begin position="158"/>
        <end position="175"/>
    </location>
</feature>
<comment type="caution">
    <text evidence="10">The sequence shown here is derived from an EMBL/GenBank/DDBJ whole genome shotgun (WGS) entry which is preliminary data.</text>
</comment>